<keyword evidence="2" id="KW-1185">Reference proteome</keyword>
<proteinExistence type="predicted"/>
<organism evidence="1 2">
    <name type="scientific">Ricinus communis</name>
    <name type="common">Castor bean</name>
    <dbReference type="NCBI Taxonomy" id="3988"/>
    <lineage>
        <taxon>Eukaryota</taxon>
        <taxon>Viridiplantae</taxon>
        <taxon>Streptophyta</taxon>
        <taxon>Embryophyta</taxon>
        <taxon>Tracheophyta</taxon>
        <taxon>Spermatophyta</taxon>
        <taxon>Magnoliopsida</taxon>
        <taxon>eudicotyledons</taxon>
        <taxon>Gunneridae</taxon>
        <taxon>Pentapetalae</taxon>
        <taxon>rosids</taxon>
        <taxon>fabids</taxon>
        <taxon>Malpighiales</taxon>
        <taxon>Euphorbiaceae</taxon>
        <taxon>Acalyphoideae</taxon>
        <taxon>Acalypheae</taxon>
        <taxon>Ricinus</taxon>
    </lineage>
</organism>
<feature type="non-terminal residue" evidence="1">
    <location>
        <position position="185"/>
    </location>
</feature>
<gene>
    <name evidence="1" type="ORF">RCOM_1789010</name>
</gene>
<evidence type="ECO:0000313" key="2">
    <source>
        <dbReference type="Proteomes" id="UP000008311"/>
    </source>
</evidence>
<feature type="non-terminal residue" evidence="1">
    <location>
        <position position="1"/>
    </location>
</feature>
<dbReference type="EMBL" id="EQ978171">
    <property type="protein sequence ID" value="EEF26108.1"/>
    <property type="molecule type" value="Genomic_DNA"/>
</dbReference>
<accession>B9TDF6</accession>
<dbReference type="AlphaFoldDB" id="B9TDF6"/>
<reference evidence="2" key="1">
    <citation type="journal article" date="2010" name="Nat. Biotechnol.">
        <title>Draft genome sequence of the oilseed species Ricinus communis.</title>
        <authorList>
            <person name="Chan A.P."/>
            <person name="Crabtree J."/>
            <person name="Zhao Q."/>
            <person name="Lorenzi H."/>
            <person name="Orvis J."/>
            <person name="Puiu D."/>
            <person name="Melake-Berhan A."/>
            <person name="Jones K.M."/>
            <person name="Redman J."/>
            <person name="Chen G."/>
            <person name="Cahoon E.B."/>
            <person name="Gedil M."/>
            <person name="Stanke M."/>
            <person name="Haas B.J."/>
            <person name="Wortman J.R."/>
            <person name="Fraser-Liggett C.M."/>
            <person name="Ravel J."/>
            <person name="Rabinowicz P.D."/>
        </authorList>
    </citation>
    <scope>NUCLEOTIDE SEQUENCE [LARGE SCALE GENOMIC DNA]</scope>
    <source>
        <strain evidence="2">cv. Hale</strain>
    </source>
</reference>
<dbReference type="InParanoid" id="B9TDF6"/>
<sequence length="185" mass="21032">HRIAILQALGRHHQEVLRLVRHVVRRRLGRTAILADVGTQERVVAHVARPLPTAAARRRRRHRHAAAQRFDPLRHADQAKCVVARARRRRWRQADAVVGHAQRQAPPVQRQRDVDPAGLCVAAHIGQRLLHTAEQHRGQCARHGGARALLRQLQRAGQAAALAELRRLPLQRGLQAKVQHRRPQF</sequence>
<dbReference type="Proteomes" id="UP000008311">
    <property type="component" value="Unassembled WGS sequence"/>
</dbReference>
<evidence type="ECO:0000313" key="1">
    <source>
        <dbReference type="EMBL" id="EEF26108.1"/>
    </source>
</evidence>
<name>B9TDF6_RICCO</name>
<protein>
    <submittedName>
        <fullName evidence="1">Uncharacterized protein</fullName>
    </submittedName>
</protein>